<dbReference type="EMBL" id="JAYMGO010000007">
    <property type="protein sequence ID" value="KAL1270632.1"/>
    <property type="molecule type" value="Genomic_DNA"/>
</dbReference>
<comment type="caution">
    <text evidence="1">The sequence shown here is derived from an EMBL/GenBank/DDBJ whole genome shotgun (WGS) entry which is preliminary data.</text>
</comment>
<reference evidence="1 2" key="1">
    <citation type="submission" date="2023-09" db="EMBL/GenBank/DDBJ databases">
        <authorList>
            <person name="Wang M."/>
        </authorList>
    </citation>
    <scope>NUCLEOTIDE SEQUENCE [LARGE SCALE GENOMIC DNA]</scope>
    <source>
        <strain evidence="1">GT-2023</strain>
        <tissue evidence="1">Liver</tissue>
    </source>
</reference>
<protein>
    <submittedName>
        <fullName evidence="1">Uncharacterized protein</fullName>
    </submittedName>
</protein>
<organism evidence="1 2">
    <name type="scientific">Cirrhinus molitorella</name>
    <name type="common">mud carp</name>
    <dbReference type="NCBI Taxonomy" id="172907"/>
    <lineage>
        <taxon>Eukaryota</taxon>
        <taxon>Metazoa</taxon>
        <taxon>Chordata</taxon>
        <taxon>Craniata</taxon>
        <taxon>Vertebrata</taxon>
        <taxon>Euteleostomi</taxon>
        <taxon>Actinopterygii</taxon>
        <taxon>Neopterygii</taxon>
        <taxon>Teleostei</taxon>
        <taxon>Ostariophysi</taxon>
        <taxon>Cypriniformes</taxon>
        <taxon>Cyprinidae</taxon>
        <taxon>Labeoninae</taxon>
        <taxon>Labeonini</taxon>
        <taxon>Cirrhinus</taxon>
    </lineage>
</organism>
<keyword evidence="2" id="KW-1185">Reference proteome</keyword>
<dbReference type="Proteomes" id="UP001558613">
    <property type="component" value="Unassembled WGS sequence"/>
</dbReference>
<name>A0ABR3N129_9TELE</name>
<gene>
    <name evidence="1" type="ORF">QQF64_029648</name>
</gene>
<evidence type="ECO:0000313" key="1">
    <source>
        <dbReference type="EMBL" id="KAL1270632.1"/>
    </source>
</evidence>
<sequence length="104" mass="12297">MCRILTEKYSPSEIQNLLTKATILDPRYRSTMEDAEVLDDVKEKEKMAVLRTALKLQGEKKDLNLNLQQSRRRGCVTFSRTEEPNLQVTRLRHWFPKECRLMQS</sequence>
<accession>A0ABR3N129</accession>
<proteinExistence type="predicted"/>
<evidence type="ECO:0000313" key="2">
    <source>
        <dbReference type="Proteomes" id="UP001558613"/>
    </source>
</evidence>